<dbReference type="InterPro" id="IPR046348">
    <property type="entry name" value="SIS_dom_sf"/>
</dbReference>
<keyword evidence="3" id="KW-0804">Transcription</keyword>
<dbReference type="InterPro" id="IPR036388">
    <property type="entry name" value="WH-like_DNA-bd_sf"/>
</dbReference>
<evidence type="ECO:0000313" key="7">
    <source>
        <dbReference type="Proteomes" id="UP000321558"/>
    </source>
</evidence>
<feature type="domain" description="SIS" evidence="5">
    <location>
        <begin position="111"/>
        <end position="248"/>
    </location>
</feature>
<protein>
    <submittedName>
        <fullName evidence="6">Transcriptional regulator</fullName>
    </submittedName>
</protein>
<accession>A0A511ZLX2</accession>
<dbReference type="SUPFAM" id="SSF46689">
    <property type="entry name" value="Homeodomain-like"/>
    <property type="match status" value="1"/>
</dbReference>
<evidence type="ECO:0000256" key="3">
    <source>
        <dbReference type="ARBA" id="ARBA00023163"/>
    </source>
</evidence>
<evidence type="ECO:0000256" key="1">
    <source>
        <dbReference type="ARBA" id="ARBA00023015"/>
    </source>
</evidence>
<dbReference type="GO" id="GO:0003700">
    <property type="term" value="F:DNA-binding transcription factor activity"/>
    <property type="evidence" value="ECO:0007669"/>
    <property type="project" value="InterPro"/>
</dbReference>
<dbReference type="Pfam" id="PF01418">
    <property type="entry name" value="HTH_6"/>
    <property type="match status" value="1"/>
</dbReference>
<dbReference type="InterPro" id="IPR009057">
    <property type="entry name" value="Homeodomain-like_sf"/>
</dbReference>
<dbReference type="Gene3D" id="3.40.50.10490">
    <property type="entry name" value="Glucose-6-phosphate isomerase like protein, domain 1"/>
    <property type="match status" value="1"/>
</dbReference>
<reference evidence="6 7" key="1">
    <citation type="submission" date="2019-07" db="EMBL/GenBank/DDBJ databases">
        <title>Whole genome shotgun sequence of Oceanobacillus sojae NBRC 105379.</title>
        <authorList>
            <person name="Hosoyama A."/>
            <person name="Uohara A."/>
            <person name="Ohji S."/>
            <person name="Ichikawa N."/>
        </authorList>
    </citation>
    <scope>NUCLEOTIDE SEQUENCE [LARGE SCALE GENOMIC DNA]</scope>
    <source>
        <strain evidence="6 7">NBRC 105379</strain>
    </source>
</reference>
<proteinExistence type="predicted"/>
<dbReference type="GO" id="GO:0003677">
    <property type="term" value="F:DNA binding"/>
    <property type="evidence" value="ECO:0007669"/>
    <property type="project" value="UniProtKB-KW"/>
</dbReference>
<dbReference type="InterPro" id="IPR000281">
    <property type="entry name" value="HTH_RpiR"/>
</dbReference>
<keyword evidence="2" id="KW-0238">DNA-binding</keyword>
<dbReference type="PANTHER" id="PTHR30514">
    <property type="entry name" value="GLUCOKINASE"/>
    <property type="match status" value="1"/>
</dbReference>
<dbReference type="PANTHER" id="PTHR30514:SF21">
    <property type="entry name" value="RPIR-FAMILY TRANSCRIPTIONAL REGULATOR"/>
    <property type="match status" value="1"/>
</dbReference>
<dbReference type="OrthoDB" id="1648815at2"/>
<dbReference type="GO" id="GO:1901135">
    <property type="term" value="P:carbohydrate derivative metabolic process"/>
    <property type="evidence" value="ECO:0007669"/>
    <property type="project" value="InterPro"/>
</dbReference>
<dbReference type="Gene3D" id="1.10.10.10">
    <property type="entry name" value="Winged helix-like DNA-binding domain superfamily/Winged helix DNA-binding domain"/>
    <property type="match status" value="1"/>
</dbReference>
<dbReference type="CDD" id="cd05013">
    <property type="entry name" value="SIS_RpiR"/>
    <property type="match status" value="1"/>
</dbReference>
<dbReference type="PROSITE" id="PS51464">
    <property type="entry name" value="SIS"/>
    <property type="match status" value="1"/>
</dbReference>
<dbReference type="GO" id="GO:0097367">
    <property type="term" value="F:carbohydrate derivative binding"/>
    <property type="evidence" value="ECO:0007669"/>
    <property type="project" value="InterPro"/>
</dbReference>
<dbReference type="InterPro" id="IPR047640">
    <property type="entry name" value="RpiR-like"/>
</dbReference>
<feature type="domain" description="HTH rpiR-type" evidence="4">
    <location>
        <begin position="1"/>
        <end position="76"/>
    </location>
</feature>
<comment type="caution">
    <text evidence="6">The sequence shown here is derived from an EMBL/GenBank/DDBJ whole genome shotgun (WGS) entry which is preliminary data.</text>
</comment>
<sequence length="248" mass="27966">MIIQLDKEIYERLSESEALVIDYINQNEDKIPVMSITSIAEKSFTSSATVSRTIQKCGFSGISELKFKISEQKQKKGENHSPYEVNKILAKSFRECTYTIDNISTTAILDTIKFIENANRVYIFSRGFTALVAEEFQMYLQLVGFNTVIVKDVMWMLNAGKIVKEGDLAIFITIQSTTPELARAAKAIKTNNAKIVTICCKPGTKLEELSDITILGHTENIMKIKGLDVYSRIPLNIITRTIIEYISK</sequence>
<gene>
    <name evidence="6" type="ORF">OSO01_31380</name>
</gene>
<dbReference type="Proteomes" id="UP000321558">
    <property type="component" value="Unassembled WGS sequence"/>
</dbReference>
<dbReference type="STRING" id="582851.GCA_900162665_01927"/>
<dbReference type="AlphaFoldDB" id="A0A511ZLX2"/>
<dbReference type="Pfam" id="PF01380">
    <property type="entry name" value="SIS"/>
    <property type="match status" value="1"/>
</dbReference>
<evidence type="ECO:0000256" key="2">
    <source>
        <dbReference type="ARBA" id="ARBA00023125"/>
    </source>
</evidence>
<dbReference type="SUPFAM" id="SSF53697">
    <property type="entry name" value="SIS domain"/>
    <property type="match status" value="1"/>
</dbReference>
<dbReference type="EMBL" id="BJYM01000013">
    <property type="protein sequence ID" value="GEN88399.1"/>
    <property type="molecule type" value="Genomic_DNA"/>
</dbReference>
<name>A0A511ZLX2_9BACI</name>
<organism evidence="6 7">
    <name type="scientific">Oceanobacillus sojae</name>
    <dbReference type="NCBI Taxonomy" id="582851"/>
    <lineage>
        <taxon>Bacteria</taxon>
        <taxon>Bacillati</taxon>
        <taxon>Bacillota</taxon>
        <taxon>Bacilli</taxon>
        <taxon>Bacillales</taxon>
        <taxon>Bacillaceae</taxon>
        <taxon>Oceanobacillus</taxon>
    </lineage>
</organism>
<evidence type="ECO:0000313" key="6">
    <source>
        <dbReference type="EMBL" id="GEN88399.1"/>
    </source>
</evidence>
<keyword evidence="7" id="KW-1185">Reference proteome</keyword>
<dbReference type="InterPro" id="IPR035472">
    <property type="entry name" value="RpiR-like_SIS"/>
</dbReference>
<dbReference type="RefSeq" id="WP_147211356.1">
    <property type="nucleotide sequence ID" value="NZ_BJYM01000013.1"/>
</dbReference>
<keyword evidence="1" id="KW-0805">Transcription regulation</keyword>
<evidence type="ECO:0000259" key="5">
    <source>
        <dbReference type="PROSITE" id="PS51464"/>
    </source>
</evidence>
<dbReference type="PROSITE" id="PS51071">
    <property type="entry name" value="HTH_RPIR"/>
    <property type="match status" value="1"/>
</dbReference>
<evidence type="ECO:0000259" key="4">
    <source>
        <dbReference type="PROSITE" id="PS51071"/>
    </source>
</evidence>
<dbReference type="InterPro" id="IPR001347">
    <property type="entry name" value="SIS_dom"/>
</dbReference>